<gene>
    <name evidence="2" type="ORF">Adu01nite_70230</name>
</gene>
<dbReference type="Proteomes" id="UP000637628">
    <property type="component" value="Unassembled WGS sequence"/>
</dbReference>
<feature type="compositionally biased region" description="Basic and acidic residues" evidence="1">
    <location>
        <begin position="207"/>
        <end position="219"/>
    </location>
</feature>
<feature type="compositionally biased region" description="Low complexity" evidence="1">
    <location>
        <begin position="275"/>
        <end position="284"/>
    </location>
</feature>
<name>A0ABQ3Z762_9ACTN</name>
<evidence type="ECO:0000313" key="2">
    <source>
        <dbReference type="EMBL" id="GIE05673.1"/>
    </source>
</evidence>
<feature type="compositionally biased region" description="Low complexity" evidence="1">
    <location>
        <begin position="298"/>
        <end position="314"/>
    </location>
</feature>
<feature type="compositionally biased region" description="Pro residues" evidence="1">
    <location>
        <begin position="61"/>
        <end position="77"/>
    </location>
</feature>
<protein>
    <submittedName>
        <fullName evidence="2">Uncharacterized protein</fullName>
    </submittedName>
</protein>
<feature type="compositionally biased region" description="Polar residues" evidence="1">
    <location>
        <begin position="106"/>
        <end position="116"/>
    </location>
</feature>
<feature type="region of interest" description="Disordered" evidence="1">
    <location>
        <begin position="29"/>
        <end position="250"/>
    </location>
</feature>
<dbReference type="EMBL" id="BOML01000057">
    <property type="protein sequence ID" value="GIE05673.1"/>
    <property type="molecule type" value="Genomic_DNA"/>
</dbReference>
<sequence length="373" mass="39027">MAPDGYLRRVLAGETRAFEHRSTLERLLGLSTGPALTPRLMPAKPISARTPWAAPTDDPPEPFLGRPPEPPNPPAELPKPARTLPKSARTLPKSSGEMPEPVAAGSSETPPSTSFVTAPDRPVAPVSVRVPGVTEPQPPGDRRERSRPPATNHGAAPQDVRPGEGQPERVPVAEAVAAPRVPDRPPSHVPSLPATDDPVREPAPSRAPERPARAPESPRRPLAAHRVPADPQPAAAVPPESAMPPSGPFEMAIRADPERAIPAVANGSDRRPRPVVRAQAVPERTGIVETPSPPAAPAAPGATRSTEAAAATMPGPAPAVRAKPEANSADAVPPAGNGSPAVLPPPVRWAGPDAAVQFAERRWLRRVRMGLVR</sequence>
<accession>A0ABQ3Z762</accession>
<comment type="caution">
    <text evidence="2">The sequence shown here is derived from an EMBL/GenBank/DDBJ whole genome shotgun (WGS) entry which is preliminary data.</text>
</comment>
<evidence type="ECO:0000256" key="1">
    <source>
        <dbReference type="SAM" id="MobiDB-lite"/>
    </source>
</evidence>
<dbReference type="RefSeq" id="WP_203733552.1">
    <property type="nucleotide sequence ID" value="NZ_BAAATX010000009.1"/>
</dbReference>
<reference evidence="2 3" key="1">
    <citation type="submission" date="2021-01" db="EMBL/GenBank/DDBJ databases">
        <title>Whole genome shotgun sequence of Actinoplanes durhamensis NBRC 14914.</title>
        <authorList>
            <person name="Komaki H."/>
            <person name="Tamura T."/>
        </authorList>
    </citation>
    <scope>NUCLEOTIDE SEQUENCE [LARGE SCALE GENOMIC DNA]</scope>
    <source>
        <strain evidence="2 3">NBRC 14914</strain>
    </source>
</reference>
<proteinExistence type="predicted"/>
<feature type="compositionally biased region" description="Low complexity" evidence="1">
    <location>
        <begin position="168"/>
        <end position="180"/>
    </location>
</feature>
<keyword evidence="3" id="KW-1185">Reference proteome</keyword>
<evidence type="ECO:0000313" key="3">
    <source>
        <dbReference type="Proteomes" id="UP000637628"/>
    </source>
</evidence>
<feature type="region of interest" description="Disordered" evidence="1">
    <location>
        <begin position="262"/>
        <end position="347"/>
    </location>
</feature>
<organism evidence="2 3">
    <name type="scientific">Paractinoplanes durhamensis</name>
    <dbReference type="NCBI Taxonomy" id="113563"/>
    <lineage>
        <taxon>Bacteria</taxon>
        <taxon>Bacillati</taxon>
        <taxon>Actinomycetota</taxon>
        <taxon>Actinomycetes</taxon>
        <taxon>Micromonosporales</taxon>
        <taxon>Micromonosporaceae</taxon>
        <taxon>Paractinoplanes</taxon>
    </lineage>
</organism>